<dbReference type="GO" id="GO:0050661">
    <property type="term" value="F:NADP binding"/>
    <property type="evidence" value="ECO:0007669"/>
    <property type="project" value="InterPro"/>
</dbReference>
<dbReference type="PANTHER" id="PTHR43013:SF1">
    <property type="entry name" value="GLUTAMYL-TRNA REDUCTASE"/>
    <property type="match status" value="1"/>
</dbReference>
<evidence type="ECO:0000259" key="4">
    <source>
        <dbReference type="Pfam" id="PF01488"/>
    </source>
</evidence>
<dbReference type="PANTHER" id="PTHR43013">
    <property type="entry name" value="GLUTAMYL-TRNA REDUCTASE"/>
    <property type="match status" value="1"/>
</dbReference>
<dbReference type="InterPro" id="IPR036453">
    <property type="entry name" value="GluRdtase_dimer_dom_sf"/>
</dbReference>
<accession>A0A448Q8X0</accession>
<feature type="coiled-coil region" evidence="2">
    <location>
        <begin position="95"/>
        <end position="164"/>
    </location>
</feature>
<evidence type="ECO:0000313" key="6">
    <source>
        <dbReference type="Proteomes" id="UP000268879"/>
    </source>
</evidence>
<feature type="domain" description="Quinate/shikimate 5-dehydrogenase/glutamyl-tRNA reductase" evidence="4">
    <location>
        <begin position="1"/>
        <end position="101"/>
    </location>
</feature>
<dbReference type="SUPFAM" id="SSF69075">
    <property type="entry name" value="Glutamyl tRNA-reductase dimerization domain"/>
    <property type="match status" value="1"/>
</dbReference>
<dbReference type="AlphaFoldDB" id="A0A448Q8X0"/>
<proteinExistence type="predicted"/>
<evidence type="ECO:0000256" key="1">
    <source>
        <dbReference type="ARBA" id="ARBA00022857"/>
    </source>
</evidence>
<protein>
    <submittedName>
        <fullName evidence="5">Glutamyl tRNA reductase</fullName>
        <ecNumber evidence="5">1.2.1.70</ecNumber>
    </submittedName>
</protein>
<keyword evidence="1" id="KW-0521">NADP</keyword>
<dbReference type="Pfam" id="PF01488">
    <property type="entry name" value="Shikimate_DH"/>
    <property type="match status" value="1"/>
</dbReference>
<dbReference type="GO" id="GO:0019353">
    <property type="term" value="P:protoporphyrinogen IX biosynthetic process from glutamate"/>
    <property type="evidence" value="ECO:0007669"/>
    <property type="project" value="TreeGrafter"/>
</dbReference>
<gene>
    <name evidence="5" type="primary">hemA_1</name>
    <name evidence="5" type="ORF">NCTC10665_01916</name>
</gene>
<dbReference type="Pfam" id="PF00745">
    <property type="entry name" value="GlutR_dimer"/>
    <property type="match status" value="1"/>
</dbReference>
<dbReference type="GO" id="GO:0008883">
    <property type="term" value="F:glutamyl-tRNA reductase activity"/>
    <property type="evidence" value="ECO:0007669"/>
    <property type="project" value="UniProtKB-EC"/>
</dbReference>
<dbReference type="Proteomes" id="UP000268879">
    <property type="component" value="Chromosome"/>
</dbReference>
<keyword evidence="2" id="KW-0175">Coiled coil</keyword>
<feature type="domain" description="Tetrapyrrole biosynthesis glutamyl-tRNA reductase dimerisation" evidence="3">
    <location>
        <begin position="115"/>
        <end position="208"/>
    </location>
</feature>
<dbReference type="EC" id="1.2.1.70" evidence="5"/>
<evidence type="ECO:0000259" key="3">
    <source>
        <dbReference type="Pfam" id="PF00745"/>
    </source>
</evidence>
<dbReference type="Gene3D" id="3.40.50.720">
    <property type="entry name" value="NAD(P)-binding Rossmann-like Domain"/>
    <property type="match status" value="1"/>
</dbReference>
<dbReference type="SUPFAM" id="SSF51735">
    <property type="entry name" value="NAD(P)-binding Rossmann-fold domains"/>
    <property type="match status" value="1"/>
</dbReference>
<dbReference type="InterPro" id="IPR015896">
    <property type="entry name" value="4pyrrol_synth_GluRdtase_dimer"/>
</dbReference>
<keyword evidence="5" id="KW-0560">Oxidoreductase</keyword>
<evidence type="ECO:0000313" key="5">
    <source>
        <dbReference type="EMBL" id="VEI33344.1"/>
    </source>
</evidence>
<dbReference type="EMBL" id="LR134481">
    <property type="protein sequence ID" value="VEI33344.1"/>
    <property type="molecule type" value="Genomic_DNA"/>
</dbReference>
<dbReference type="InterPro" id="IPR006151">
    <property type="entry name" value="Shikm_DH/Glu-tRNA_Rdtase"/>
</dbReference>
<evidence type="ECO:0000256" key="2">
    <source>
        <dbReference type="SAM" id="Coils"/>
    </source>
</evidence>
<name>A0A448Q8X0_HAEPA</name>
<sequence length="221" mass="25239">MIANRTLSRAEQLVENLASNTPIEVYSLDELQTPLNQADIVISSTGSPNVLITKAMAEIAEKARQFKPTLMVDIAVPRDIDENVSELESVYHYTVDDLQDIIQRNLSQREQASEQAQDIITQECTDFFEWLKVHQFSNLIRHYRDEAENTRQELLEKALHQIQQGENAEKILQELSYKLMNKLIHAPTQTMQAMMKSGNAEGLHAFSNALHLTHPLNEKND</sequence>
<reference evidence="5 6" key="1">
    <citation type="submission" date="2018-12" db="EMBL/GenBank/DDBJ databases">
        <authorList>
            <consortium name="Pathogen Informatics"/>
        </authorList>
    </citation>
    <scope>NUCLEOTIDE SEQUENCE [LARGE SCALE GENOMIC DNA]</scope>
    <source>
        <strain evidence="5 6">NCTC10665</strain>
    </source>
</reference>
<organism evidence="5 6">
    <name type="scientific">Haemophilus parainfluenzae</name>
    <dbReference type="NCBI Taxonomy" id="729"/>
    <lineage>
        <taxon>Bacteria</taxon>
        <taxon>Pseudomonadati</taxon>
        <taxon>Pseudomonadota</taxon>
        <taxon>Gammaproteobacteria</taxon>
        <taxon>Pasteurellales</taxon>
        <taxon>Pasteurellaceae</taxon>
        <taxon>Haemophilus</taxon>
    </lineage>
</organism>
<dbReference type="InterPro" id="IPR036291">
    <property type="entry name" value="NAD(P)-bd_dom_sf"/>
</dbReference>